<dbReference type="PROSITE" id="PS00211">
    <property type="entry name" value="ABC_TRANSPORTER_1"/>
    <property type="match status" value="1"/>
</dbReference>
<accession>A0A381Z4M3</accession>
<protein>
    <recommendedName>
        <fullName evidence="11">ABC transporter domain-containing protein</fullName>
    </recommendedName>
</protein>
<evidence type="ECO:0000259" key="9">
    <source>
        <dbReference type="PROSITE" id="PS50929"/>
    </source>
</evidence>
<proteinExistence type="predicted"/>
<dbReference type="Gene3D" id="3.40.50.300">
    <property type="entry name" value="P-loop containing nucleotide triphosphate hydrolases"/>
    <property type="match status" value="1"/>
</dbReference>
<dbReference type="SUPFAM" id="SSF52540">
    <property type="entry name" value="P-loop containing nucleoside triphosphate hydrolases"/>
    <property type="match status" value="1"/>
</dbReference>
<dbReference type="GO" id="GO:0005524">
    <property type="term" value="F:ATP binding"/>
    <property type="evidence" value="ECO:0007669"/>
    <property type="project" value="UniProtKB-KW"/>
</dbReference>
<evidence type="ECO:0000256" key="2">
    <source>
        <dbReference type="ARBA" id="ARBA00022692"/>
    </source>
</evidence>
<dbReference type="InterPro" id="IPR017871">
    <property type="entry name" value="ABC_transporter-like_CS"/>
</dbReference>
<organism evidence="10">
    <name type="scientific">marine metagenome</name>
    <dbReference type="NCBI Taxonomy" id="408172"/>
    <lineage>
        <taxon>unclassified sequences</taxon>
        <taxon>metagenomes</taxon>
        <taxon>ecological metagenomes</taxon>
    </lineage>
</organism>
<evidence type="ECO:0000256" key="7">
    <source>
        <dbReference type="SAM" id="Phobius"/>
    </source>
</evidence>
<keyword evidence="5 7" id="KW-1133">Transmembrane helix</keyword>
<feature type="domain" description="ABC transporter" evidence="8">
    <location>
        <begin position="354"/>
        <end position="590"/>
    </location>
</feature>
<dbReference type="EMBL" id="UINC01019944">
    <property type="protein sequence ID" value="SVA84235.1"/>
    <property type="molecule type" value="Genomic_DNA"/>
</dbReference>
<feature type="transmembrane region" description="Helical" evidence="7">
    <location>
        <begin position="150"/>
        <end position="171"/>
    </location>
</feature>
<dbReference type="SMART" id="SM00382">
    <property type="entry name" value="AAA"/>
    <property type="match status" value="1"/>
</dbReference>
<feature type="transmembrane region" description="Helical" evidence="7">
    <location>
        <begin position="177"/>
        <end position="195"/>
    </location>
</feature>
<feature type="domain" description="ABC transmembrane type-1" evidence="9">
    <location>
        <begin position="81"/>
        <end position="282"/>
    </location>
</feature>
<dbReference type="InterPro" id="IPR036640">
    <property type="entry name" value="ABC1_TM_sf"/>
</dbReference>
<dbReference type="Pfam" id="PF00664">
    <property type="entry name" value="ABC_membrane"/>
    <property type="match status" value="1"/>
</dbReference>
<evidence type="ECO:0008006" key="11">
    <source>
        <dbReference type="Google" id="ProtNLM"/>
    </source>
</evidence>
<dbReference type="PROSITE" id="PS50893">
    <property type="entry name" value="ABC_TRANSPORTER_2"/>
    <property type="match status" value="1"/>
</dbReference>
<dbReference type="PROSITE" id="PS50929">
    <property type="entry name" value="ABC_TM1F"/>
    <property type="match status" value="1"/>
</dbReference>
<dbReference type="InterPro" id="IPR027417">
    <property type="entry name" value="P-loop_NTPase"/>
</dbReference>
<gene>
    <name evidence="10" type="ORF">METZ01_LOCUS137089</name>
</gene>
<keyword evidence="3" id="KW-0547">Nucleotide-binding</keyword>
<dbReference type="SUPFAM" id="SSF90123">
    <property type="entry name" value="ABC transporter transmembrane region"/>
    <property type="match status" value="1"/>
</dbReference>
<feature type="transmembrane region" description="Helical" evidence="7">
    <location>
        <begin position="76"/>
        <end position="100"/>
    </location>
</feature>
<dbReference type="PANTHER" id="PTHR24221:SF654">
    <property type="entry name" value="ATP-BINDING CASSETTE SUB-FAMILY B MEMBER 6"/>
    <property type="match status" value="1"/>
</dbReference>
<evidence type="ECO:0000256" key="6">
    <source>
        <dbReference type="ARBA" id="ARBA00023136"/>
    </source>
</evidence>
<dbReference type="InterPro" id="IPR011527">
    <property type="entry name" value="ABC1_TM_dom"/>
</dbReference>
<dbReference type="AlphaFoldDB" id="A0A381Z4M3"/>
<comment type="subcellular location">
    <subcellularLocation>
        <location evidence="1">Membrane</location>
        <topology evidence="1">Multi-pass membrane protein</topology>
    </subcellularLocation>
</comment>
<evidence type="ECO:0000256" key="3">
    <source>
        <dbReference type="ARBA" id="ARBA00022741"/>
    </source>
</evidence>
<feature type="transmembrane region" description="Helical" evidence="7">
    <location>
        <begin position="293"/>
        <end position="312"/>
    </location>
</feature>
<feature type="transmembrane region" description="Helical" evidence="7">
    <location>
        <begin position="259"/>
        <end position="281"/>
    </location>
</feature>
<evidence type="ECO:0000313" key="10">
    <source>
        <dbReference type="EMBL" id="SVA84235.1"/>
    </source>
</evidence>
<dbReference type="GO" id="GO:0016887">
    <property type="term" value="F:ATP hydrolysis activity"/>
    <property type="evidence" value="ECO:0007669"/>
    <property type="project" value="InterPro"/>
</dbReference>
<sequence>MIFSRFFSLLVLVRGKGSSLILLYVLVIGSTAMESIGIASFYPITEMLQDTSQLHYYRDKLVAWFPALEILDQEQFLFYSLLAVAALFVFKNVFLVLAGYGNIKVVTNLYCSWMNRIFKTYMNKPYSFFMENKAGDLVQRKIMQTNKASAVLRVFILLLGGVTNILGVFLVLCFINFKVTLSITILMIPLYFVTIKISRGKVYKAGDRLVELEKQGFGLTTELLSGIKQVKVFCAEDHFQRRIGKIWQEYSRHSIRNQFLITLPRPVLETIVVLAGVGTLIMFENVSGQGKEVFPVLAVFAVGLFRILPLAAASSSQAMALAAFLPSAETIANILREEVEEKRGHALPRIAEKIEFQNVSFSYSNREVVLEDLSLKFENKKFYGVVGVSGSGKSTIIDLIAGFFKPQKGRVLIDGVDLNDADVSTWLCQIGLISQDAFIFSGTIEDNICFGVDDEYRNKDRVKEATRIAYADEFIDMFPEGYQTIVGERGVKLSGGQRQRLAIARAIYLDPPVLIFDEATSSLDANSERKVQEAIEALHGKRTVIVVAHRLVTIARADHIYVIENGRLIEEGTHQKLRAGSGLYSRLCAKQSLG</sequence>
<dbReference type="FunFam" id="3.40.50.300:FF:000218">
    <property type="entry name" value="Multidrug ABC transporter ATP-binding protein"/>
    <property type="match status" value="1"/>
</dbReference>
<dbReference type="InterPro" id="IPR039421">
    <property type="entry name" value="Type_1_exporter"/>
</dbReference>
<dbReference type="InterPro" id="IPR003593">
    <property type="entry name" value="AAA+_ATPase"/>
</dbReference>
<keyword evidence="6 7" id="KW-0472">Membrane</keyword>
<dbReference type="InterPro" id="IPR003439">
    <property type="entry name" value="ABC_transporter-like_ATP-bd"/>
</dbReference>
<dbReference type="GO" id="GO:0140359">
    <property type="term" value="F:ABC-type transporter activity"/>
    <property type="evidence" value="ECO:0007669"/>
    <property type="project" value="InterPro"/>
</dbReference>
<feature type="transmembrane region" description="Helical" evidence="7">
    <location>
        <begin position="21"/>
        <end position="44"/>
    </location>
</feature>
<dbReference type="GO" id="GO:0034040">
    <property type="term" value="F:ATPase-coupled lipid transmembrane transporter activity"/>
    <property type="evidence" value="ECO:0007669"/>
    <property type="project" value="TreeGrafter"/>
</dbReference>
<name>A0A381Z4M3_9ZZZZ</name>
<reference evidence="10" key="1">
    <citation type="submission" date="2018-05" db="EMBL/GenBank/DDBJ databases">
        <authorList>
            <person name="Lanie J.A."/>
            <person name="Ng W.-L."/>
            <person name="Kazmierczak K.M."/>
            <person name="Andrzejewski T.M."/>
            <person name="Davidsen T.M."/>
            <person name="Wayne K.J."/>
            <person name="Tettelin H."/>
            <person name="Glass J.I."/>
            <person name="Rusch D."/>
            <person name="Podicherti R."/>
            <person name="Tsui H.-C.T."/>
            <person name="Winkler M.E."/>
        </authorList>
    </citation>
    <scope>NUCLEOTIDE SEQUENCE</scope>
</reference>
<dbReference type="GO" id="GO:0016020">
    <property type="term" value="C:membrane"/>
    <property type="evidence" value="ECO:0007669"/>
    <property type="project" value="UniProtKB-SubCell"/>
</dbReference>
<evidence type="ECO:0000256" key="5">
    <source>
        <dbReference type="ARBA" id="ARBA00022989"/>
    </source>
</evidence>
<evidence type="ECO:0000259" key="8">
    <source>
        <dbReference type="PROSITE" id="PS50893"/>
    </source>
</evidence>
<dbReference type="Pfam" id="PF00005">
    <property type="entry name" value="ABC_tran"/>
    <property type="match status" value="1"/>
</dbReference>
<dbReference type="Gene3D" id="1.20.1560.10">
    <property type="entry name" value="ABC transporter type 1, transmembrane domain"/>
    <property type="match status" value="1"/>
</dbReference>
<evidence type="ECO:0000256" key="1">
    <source>
        <dbReference type="ARBA" id="ARBA00004141"/>
    </source>
</evidence>
<keyword evidence="2 7" id="KW-0812">Transmembrane</keyword>
<dbReference type="PANTHER" id="PTHR24221">
    <property type="entry name" value="ATP-BINDING CASSETTE SUB-FAMILY B"/>
    <property type="match status" value="1"/>
</dbReference>
<evidence type="ECO:0000256" key="4">
    <source>
        <dbReference type="ARBA" id="ARBA00022840"/>
    </source>
</evidence>
<keyword evidence="4" id="KW-0067">ATP-binding</keyword>